<gene>
    <name evidence="2" type="ORF">ILYODFUR_030896</name>
</gene>
<proteinExistence type="predicted"/>
<organism evidence="2 3">
    <name type="scientific">Ilyodon furcidens</name>
    <name type="common">goldbreast splitfin</name>
    <dbReference type="NCBI Taxonomy" id="33524"/>
    <lineage>
        <taxon>Eukaryota</taxon>
        <taxon>Metazoa</taxon>
        <taxon>Chordata</taxon>
        <taxon>Craniata</taxon>
        <taxon>Vertebrata</taxon>
        <taxon>Euteleostomi</taxon>
        <taxon>Actinopterygii</taxon>
        <taxon>Neopterygii</taxon>
        <taxon>Teleostei</taxon>
        <taxon>Neoteleostei</taxon>
        <taxon>Acanthomorphata</taxon>
        <taxon>Ovalentaria</taxon>
        <taxon>Atherinomorphae</taxon>
        <taxon>Cyprinodontiformes</taxon>
        <taxon>Goodeidae</taxon>
        <taxon>Ilyodon</taxon>
    </lineage>
</organism>
<dbReference type="Proteomes" id="UP001482620">
    <property type="component" value="Unassembled WGS sequence"/>
</dbReference>
<feature type="region of interest" description="Disordered" evidence="1">
    <location>
        <begin position="1"/>
        <end position="77"/>
    </location>
</feature>
<feature type="compositionally biased region" description="Basic and acidic residues" evidence="1">
    <location>
        <begin position="1"/>
        <end position="18"/>
    </location>
</feature>
<comment type="caution">
    <text evidence="2">The sequence shown here is derived from an EMBL/GenBank/DDBJ whole genome shotgun (WGS) entry which is preliminary data.</text>
</comment>
<sequence>MEEKEIGGEEGGKGEKGGFYRSAKRPRTEEEAGARDLEEDEEKEEDAGSTDEDEVGGIDSRTRRSASKQEVGPSLYV</sequence>
<protein>
    <submittedName>
        <fullName evidence="2">Uncharacterized protein</fullName>
    </submittedName>
</protein>
<keyword evidence="3" id="KW-1185">Reference proteome</keyword>
<feature type="compositionally biased region" description="Basic and acidic residues" evidence="1">
    <location>
        <begin position="26"/>
        <end position="36"/>
    </location>
</feature>
<name>A0ABV0UWS8_9TELE</name>
<dbReference type="EMBL" id="JAHRIQ010085780">
    <property type="protein sequence ID" value="MEQ2249586.1"/>
    <property type="molecule type" value="Genomic_DNA"/>
</dbReference>
<reference evidence="2 3" key="1">
    <citation type="submission" date="2021-06" db="EMBL/GenBank/DDBJ databases">
        <authorList>
            <person name="Palmer J.M."/>
        </authorList>
    </citation>
    <scope>NUCLEOTIDE SEQUENCE [LARGE SCALE GENOMIC DNA]</scope>
    <source>
        <strain evidence="3">if_2019</strain>
        <tissue evidence="2">Muscle</tissue>
    </source>
</reference>
<evidence type="ECO:0000313" key="2">
    <source>
        <dbReference type="EMBL" id="MEQ2249586.1"/>
    </source>
</evidence>
<feature type="compositionally biased region" description="Acidic residues" evidence="1">
    <location>
        <begin position="37"/>
        <end position="56"/>
    </location>
</feature>
<evidence type="ECO:0000256" key="1">
    <source>
        <dbReference type="SAM" id="MobiDB-lite"/>
    </source>
</evidence>
<evidence type="ECO:0000313" key="3">
    <source>
        <dbReference type="Proteomes" id="UP001482620"/>
    </source>
</evidence>
<accession>A0ABV0UWS8</accession>